<dbReference type="InterPro" id="IPR011051">
    <property type="entry name" value="RmlC_Cupin_sf"/>
</dbReference>
<dbReference type="AlphaFoldDB" id="A0A9X3N081"/>
<evidence type="ECO:0000259" key="1">
    <source>
        <dbReference type="Pfam" id="PF07883"/>
    </source>
</evidence>
<dbReference type="Pfam" id="PF07883">
    <property type="entry name" value="Cupin_2"/>
    <property type="match status" value="1"/>
</dbReference>
<dbReference type="Gene3D" id="2.60.120.10">
    <property type="entry name" value="Jelly Rolls"/>
    <property type="match status" value="1"/>
</dbReference>
<sequence length="73" mass="7741">MPTQEETFVVLAGELSIYLDEPPERVDVPTGGVVNVPAGTPLQSANHGDVDLVVYAYGYPPEDTTAELLDPAV</sequence>
<dbReference type="EMBL" id="JAPDOD010000057">
    <property type="protein sequence ID" value="MDA0166054.1"/>
    <property type="molecule type" value="Genomic_DNA"/>
</dbReference>
<reference evidence="2" key="1">
    <citation type="submission" date="2022-10" db="EMBL/GenBank/DDBJ databases">
        <title>The WGS of Solirubrobacter ginsenosidimutans DSM 21036.</title>
        <authorList>
            <person name="Jiang Z."/>
        </authorList>
    </citation>
    <scope>NUCLEOTIDE SEQUENCE</scope>
    <source>
        <strain evidence="2">DSM 21036</strain>
    </source>
</reference>
<evidence type="ECO:0000313" key="2">
    <source>
        <dbReference type="EMBL" id="MDA0166054.1"/>
    </source>
</evidence>
<proteinExistence type="predicted"/>
<comment type="caution">
    <text evidence="2">The sequence shown here is derived from an EMBL/GenBank/DDBJ whole genome shotgun (WGS) entry which is preliminary data.</text>
</comment>
<dbReference type="InterPro" id="IPR013096">
    <property type="entry name" value="Cupin_2"/>
</dbReference>
<keyword evidence="3" id="KW-1185">Reference proteome</keyword>
<dbReference type="RefSeq" id="WP_270045314.1">
    <property type="nucleotide sequence ID" value="NZ_JAPDOD010000057.1"/>
</dbReference>
<evidence type="ECO:0000313" key="3">
    <source>
        <dbReference type="Proteomes" id="UP001149140"/>
    </source>
</evidence>
<name>A0A9X3N081_9ACTN</name>
<organism evidence="2 3">
    <name type="scientific">Solirubrobacter ginsenosidimutans</name>
    <dbReference type="NCBI Taxonomy" id="490573"/>
    <lineage>
        <taxon>Bacteria</taxon>
        <taxon>Bacillati</taxon>
        <taxon>Actinomycetota</taxon>
        <taxon>Thermoleophilia</taxon>
        <taxon>Solirubrobacterales</taxon>
        <taxon>Solirubrobacteraceae</taxon>
        <taxon>Solirubrobacter</taxon>
    </lineage>
</organism>
<dbReference type="Proteomes" id="UP001149140">
    <property type="component" value="Unassembled WGS sequence"/>
</dbReference>
<dbReference type="SUPFAM" id="SSF51182">
    <property type="entry name" value="RmlC-like cupins"/>
    <property type="match status" value="1"/>
</dbReference>
<dbReference type="InterPro" id="IPR014710">
    <property type="entry name" value="RmlC-like_jellyroll"/>
</dbReference>
<gene>
    <name evidence="2" type="ORF">OM076_37665</name>
</gene>
<feature type="domain" description="Cupin type-2" evidence="1">
    <location>
        <begin position="4"/>
        <end position="55"/>
    </location>
</feature>
<protein>
    <submittedName>
        <fullName evidence="2">Cupin domain-containing protein</fullName>
    </submittedName>
</protein>
<accession>A0A9X3N081</accession>